<keyword evidence="4" id="KW-1185">Reference proteome</keyword>
<dbReference type="Proteomes" id="UP000248395">
    <property type="component" value="Unassembled WGS sequence"/>
</dbReference>
<dbReference type="InterPro" id="IPR005948">
    <property type="entry name" value="ThiB-like"/>
</dbReference>
<dbReference type="AlphaFoldDB" id="A0A318JV89"/>
<dbReference type="PANTHER" id="PTHR30006">
    <property type="entry name" value="THIAMINE-BINDING PERIPLASMIC PROTEIN-RELATED"/>
    <property type="match status" value="1"/>
</dbReference>
<dbReference type="Gene3D" id="3.40.190.10">
    <property type="entry name" value="Periplasmic binding protein-like II"/>
    <property type="match status" value="2"/>
</dbReference>
<dbReference type="PANTHER" id="PTHR30006:SF2">
    <property type="entry name" value="ABC TRANSPORTER SUBSTRATE-BINDING PROTEIN"/>
    <property type="match status" value="1"/>
</dbReference>
<keyword evidence="1 2" id="KW-0732">Signal</keyword>
<dbReference type="CDD" id="cd13545">
    <property type="entry name" value="PBP2_TbpA"/>
    <property type="match status" value="1"/>
</dbReference>
<dbReference type="NCBIfam" id="TIGR01254">
    <property type="entry name" value="sfuA"/>
    <property type="match status" value="1"/>
</dbReference>
<dbReference type="Pfam" id="PF13343">
    <property type="entry name" value="SBP_bac_6"/>
    <property type="match status" value="1"/>
</dbReference>
<dbReference type="GO" id="GO:0015888">
    <property type="term" value="P:thiamine transport"/>
    <property type="evidence" value="ECO:0007669"/>
    <property type="project" value="InterPro"/>
</dbReference>
<feature type="chain" id="PRO_5016405149" evidence="2">
    <location>
        <begin position="22"/>
        <end position="337"/>
    </location>
</feature>
<dbReference type="EMBL" id="QJKC01000006">
    <property type="protein sequence ID" value="PXX48744.1"/>
    <property type="molecule type" value="Genomic_DNA"/>
</dbReference>
<dbReference type="GO" id="GO:0030976">
    <property type="term" value="F:thiamine pyrophosphate binding"/>
    <property type="evidence" value="ECO:0007669"/>
    <property type="project" value="TreeGrafter"/>
</dbReference>
<dbReference type="SUPFAM" id="SSF53850">
    <property type="entry name" value="Periplasmic binding protein-like II"/>
    <property type="match status" value="1"/>
</dbReference>
<accession>A0A318JV89</accession>
<organism evidence="3 4">
    <name type="scientific">Aquitalea magnusonii</name>
    <dbReference type="NCBI Taxonomy" id="332411"/>
    <lineage>
        <taxon>Bacteria</taxon>
        <taxon>Pseudomonadati</taxon>
        <taxon>Pseudomonadota</taxon>
        <taxon>Betaproteobacteria</taxon>
        <taxon>Neisseriales</taxon>
        <taxon>Chromobacteriaceae</taxon>
        <taxon>Aquitalea</taxon>
    </lineage>
</organism>
<evidence type="ECO:0000313" key="4">
    <source>
        <dbReference type="Proteomes" id="UP000248395"/>
    </source>
</evidence>
<evidence type="ECO:0000256" key="1">
    <source>
        <dbReference type="ARBA" id="ARBA00022729"/>
    </source>
</evidence>
<dbReference type="OrthoDB" id="5412681at2"/>
<sequence>MQLFKTTSLISALLLAGLSHAAELRVLTHSSFAVAKPLLAQFEQQNGVKLNIIKAGDAGEMVNKLILTRANPIADVVYGIDNTMMGKAAAAGVLLPEPAERKPGQPQLPGATSIDYGYVTLNYDKAWFAKKQLPLPKTLDDLTRPAYKDLLVVENPATSSPGLAFLLSTISAMGETKAMAFWAKLRDNGVKVSKGWTEAYYTDFSRNGGARPIVVSYATSPAAEVFYSKEKLSTSPTANLLLPGAVFQQVEGAALVKGGQQAALARKFIAFLRSDAVQKDIPTSMWMYPVQPGIALDPVFQHAEKPAAHSTPDQQQIAANSAGWVGKWTRIVLKSGQ</sequence>
<reference evidence="3 4" key="1">
    <citation type="submission" date="2018-05" db="EMBL/GenBank/DDBJ databases">
        <title>Genomic Encyclopedia of Type Strains, Phase IV (KMG-IV): sequencing the most valuable type-strain genomes for metagenomic binning, comparative biology and taxonomic classification.</title>
        <authorList>
            <person name="Goeker M."/>
        </authorList>
    </citation>
    <scope>NUCLEOTIDE SEQUENCE [LARGE SCALE GENOMIC DNA]</scope>
    <source>
        <strain evidence="3 4">DSM 25134</strain>
    </source>
</reference>
<comment type="caution">
    <text evidence="3">The sequence shown here is derived from an EMBL/GenBank/DDBJ whole genome shotgun (WGS) entry which is preliminary data.</text>
</comment>
<evidence type="ECO:0000256" key="2">
    <source>
        <dbReference type="SAM" id="SignalP"/>
    </source>
</evidence>
<dbReference type="GO" id="GO:0030975">
    <property type="term" value="F:thiamine binding"/>
    <property type="evidence" value="ECO:0007669"/>
    <property type="project" value="InterPro"/>
</dbReference>
<proteinExistence type="predicted"/>
<feature type="signal peptide" evidence="2">
    <location>
        <begin position="1"/>
        <end position="21"/>
    </location>
</feature>
<gene>
    <name evidence="3" type="ORF">DFR38_106119</name>
</gene>
<protein>
    <submittedName>
        <fullName evidence="3">Thiamine transport system substrate-binding protein</fullName>
    </submittedName>
</protein>
<dbReference type="RefSeq" id="WP_059287513.1">
    <property type="nucleotide sequence ID" value="NZ_LNQU01000246.1"/>
</dbReference>
<evidence type="ECO:0000313" key="3">
    <source>
        <dbReference type="EMBL" id="PXX48744.1"/>
    </source>
</evidence>
<name>A0A318JV89_9NEIS</name>
<dbReference type="GO" id="GO:0030288">
    <property type="term" value="C:outer membrane-bounded periplasmic space"/>
    <property type="evidence" value="ECO:0007669"/>
    <property type="project" value="TreeGrafter"/>
</dbReference>